<organism evidence="1 2">
    <name type="scientific">Candidatus Bealeia paramacronuclearis</name>
    <dbReference type="NCBI Taxonomy" id="1921001"/>
    <lineage>
        <taxon>Bacteria</taxon>
        <taxon>Pseudomonadati</taxon>
        <taxon>Pseudomonadota</taxon>
        <taxon>Alphaproteobacteria</taxon>
        <taxon>Holosporales</taxon>
        <taxon>Holosporaceae</taxon>
        <taxon>Candidatus Bealeia</taxon>
    </lineage>
</organism>
<name>A0ABZ2C9H1_9PROT</name>
<evidence type="ECO:0000313" key="1">
    <source>
        <dbReference type="EMBL" id="WVX67772.1"/>
    </source>
</evidence>
<sequence>MSYGQNKPQGFKSSGSKTAASFTGQIIQYPFKSGTVAAIFTGDPVFLDAGYLVPATSSMKADGKSNITGLPIGVFQGCEWWSTDPNVMGPAKSPYWPANTQTKVASPANAWVIKRSQCHLEYPGVFIQR</sequence>
<geneLocation type="plasmid" evidence="1 2">
    <name>pBealeia1</name>
</geneLocation>
<keyword evidence="1" id="KW-0614">Plasmid</keyword>
<dbReference type="RefSeq" id="WP_338453754.1">
    <property type="nucleotide sequence ID" value="NZ_CP133271.1"/>
</dbReference>
<accession>A0ABZ2C9H1</accession>
<proteinExistence type="predicted"/>
<reference evidence="1 2" key="1">
    <citation type="journal article" date="2024" name="Environ. Microbiol.">
        <title>Novel evolutionary insights on the interactions of the Holosporales (Alphaproteobacteria) with eukaryotic hosts from comparative genomics.</title>
        <authorList>
            <person name="Giovannini M."/>
            <person name="Petroni G."/>
            <person name="Castelli M."/>
        </authorList>
    </citation>
    <scope>NUCLEOTIDE SEQUENCE [LARGE SCALE GENOMIC DNA]</scope>
    <source>
        <strain evidence="1 2">US_Bl 15I1</strain>
    </source>
</reference>
<keyword evidence="2" id="KW-1185">Reference proteome</keyword>
<protein>
    <submittedName>
        <fullName evidence="1">Uncharacterized protein</fullName>
    </submittedName>
</protein>
<dbReference type="Proteomes" id="UP001330434">
    <property type="component" value="Plasmid pBealeia1"/>
</dbReference>
<dbReference type="EMBL" id="CP133271">
    <property type="protein sequence ID" value="WVX67772.1"/>
    <property type="molecule type" value="Genomic_DNA"/>
</dbReference>
<gene>
    <name evidence="1" type="ORF">Bealeia1_01991</name>
</gene>
<evidence type="ECO:0000313" key="2">
    <source>
        <dbReference type="Proteomes" id="UP001330434"/>
    </source>
</evidence>